<feature type="compositionally biased region" description="Basic and acidic residues" evidence="1">
    <location>
        <begin position="226"/>
        <end position="244"/>
    </location>
</feature>
<feature type="region of interest" description="Disordered" evidence="1">
    <location>
        <begin position="322"/>
        <end position="343"/>
    </location>
</feature>
<feature type="compositionally biased region" description="Polar residues" evidence="1">
    <location>
        <begin position="108"/>
        <end position="121"/>
    </location>
</feature>
<feature type="region of interest" description="Disordered" evidence="1">
    <location>
        <begin position="226"/>
        <end position="247"/>
    </location>
</feature>
<dbReference type="EMBL" id="JAHFXF010000313">
    <property type="protein sequence ID" value="KAG9690336.1"/>
    <property type="molecule type" value="Genomic_DNA"/>
</dbReference>
<protein>
    <submittedName>
        <fullName evidence="2">Uncharacterized protein</fullName>
    </submittedName>
</protein>
<sequence>MHEGFRSPGSTSYATLEAIQELEAWFDSQDQTKTTSMASAGSGSYVIPETPPSSDTETVPLIVEQDNSKTDVLEVGPWTAASHSPQNTMHASFRAPSSDPRMEPLRLDSSSTEVRSQTGKPITSHRPSVRCSIGKGAAPPPRFNNPEKIAKSKVKERGTASYLNQQQLYMPCQQENRVVRKLETKSIPQLQLLQHKAQTIHASNKIKNLIQNALFEKHMAEMKEGEGKVDVWSQDGRDKEDNKNRWPGHIRNSISNLTSSLSSFDLSSLLSPLAFAKKMEYFKPFGDVVIHTVEESDDDTLTSETNQVNTAVHVKVKRESPQLPDIGRGTSRPRRSLSQMRKERTNHPLVTRLTAGQNVAYTDKLDRIKKKLEKKTVEELTDLYNGSEDSSFREIIMEVFHEKRMATLEDWEKQIGDIEVLVFKNFGGANNTTNTTAVNTNNGQSNISTIRRARSARRSIKRSSPVVHSNSSMAESPSGRVTEMTTTSPIAERYINEDLVTLESVRMMNFKEELENAAEYAARSTTPDSLIAHTSRSTTPTQTNTVNHNTASKASNHTSSSRVSKSNPSHIALFDTLSPSQSLGRKRKLTSIRNKLKQKTCEELHEIYNSTDDPDFRKLMSEVYYENCMERLDDWERKL</sequence>
<dbReference type="AlphaFoldDB" id="A0A9P8EI90"/>
<reference evidence="2" key="1">
    <citation type="journal article" date="2021" name="J Fungi (Basel)">
        <title>Virulence traits and population genomics of the black yeast Aureobasidium melanogenum.</title>
        <authorList>
            <person name="Cernosa A."/>
            <person name="Sun X."/>
            <person name="Gostincar C."/>
            <person name="Fang C."/>
            <person name="Gunde-Cimerman N."/>
            <person name="Song Z."/>
        </authorList>
    </citation>
    <scope>NUCLEOTIDE SEQUENCE</scope>
    <source>
        <strain evidence="2">EXF-9911</strain>
    </source>
</reference>
<feature type="non-terminal residue" evidence="2">
    <location>
        <position position="639"/>
    </location>
</feature>
<feature type="compositionally biased region" description="Polar residues" evidence="1">
    <location>
        <begin position="466"/>
        <end position="475"/>
    </location>
</feature>
<evidence type="ECO:0000256" key="1">
    <source>
        <dbReference type="SAM" id="MobiDB-lite"/>
    </source>
</evidence>
<organism evidence="2 3">
    <name type="scientific">Aureobasidium melanogenum</name>
    <name type="common">Aureobasidium pullulans var. melanogenum</name>
    <dbReference type="NCBI Taxonomy" id="46634"/>
    <lineage>
        <taxon>Eukaryota</taxon>
        <taxon>Fungi</taxon>
        <taxon>Dikarya</taxon>
        <taxon>Ascomycota</taxon>
        <taxon>Pezizomycotina</taxon>
        <taxon>Dothideomycetes</taxon>
        <taxon>Dothideomycetidae</taxon>
        <taxon>Dothideales</taxon>
        <taxon>Saccotheciaceae</taxon>
        <taxon>Aureobasidium</taxon>
    </lineage>
</organism>
<name>A0A9P8EI90_AURME</name>
<feature type="region of interest" description="Disordered" evidence="1">
    <location>
        <begin position="33"/>
        <end position="57"/>
    </location>
</feature>
<reference evidence="2" key="2">
    <citation type="submission" date="2021-08" db="EMBL/GenBank/DDBJ databases">
        <authorList>
            <person name="Gostincar C."/>
            <person name="Sun X."/>
            <person name="Song Z."/>
            <person name="Gunde-Cimerman N."/>
        </authorList>
    </citation>
    <scope>NUCLEOTIDE SEQUENCE</scope>
    <source>
        <strain evidence="2">EXF-9911</strain>
    </source>
</reference>
<feature type="compositionally biased region" description="Polar residues" evidence="1">
    <location>
        <begin position="33"/>
        <end position="42"/>
    </location>
</feature>
<gene>
    <name evidence="2" type="ORF">KCU76_g8246</name>
</gene>
<dbReference type="Proteomes" id="UP000779574">
    <property type="component" value="Unassembled WGS sequence"/>
</dbReference>
<dbReference type="OrthoDB" id="3931436at2759"/>
<feature type="region of interest" description="Disordered" evidence="1">
    <location>
        <begin position="79"/>
        <end position="147"/>
    </location>
</feature>
<feature type="compositionally biased region" description="Polar residues" evidence="1">
    <location>
        <begin position="81"/>
        <end position="90"/>
    </location>
</feature>
<evidence type="ECO:0000313" key="2">
    <source>
        <dbReference type="EMBL" id="KAG9690336.1"/>
    </source>
</evidence>
<comment type="caution">
    <text evidence="2">The sequence shown here is derived from an EMBL/GenBank/DDBJ whole genome shotgun (WGS) entry which is preliminary data.</text>
</comment>
<feature type="region of interest" description="Disordered" evidence="1">
    <location>
        <begin position="531"/>
        <end position="567"/>
    </location>
</feature>
<feature type="region of interest" description="Disordered" evidence="1">
    <location>
        <begin position="456"/>
        <end position="483"/>
    </location>
</feature>
<proteinExistence type="predicted"/>
<feature type="compositionally biased region" description="Polar residues" evidence="1">
    <location>
        <begin position="551"/>
        <end position="567"/>
    </location>
</feature>
<evidence type="ECO:0000313" key="3">
    <source>
        <dbReference type="Proteomes" id="UP000779574"/>
    </source>
</evidence>
<feature type="compositionally biased region" description="Low complexity" evidence="1">
    <location>
        <begin position="534"/>
        <end position="550"/>
    </location>
</feature>
<accession>A0A9P8EI90</accession>